<gene>
    <name evidence="6" type="primary">LOC113515749</name>
</gene>
<sequence>MISFLSGKNDYSSRAVNLYLLSIFLQVYTWTVLLVATLVSGDLFSKATRTKADDRDLRNSVFDFIIVGGGTAGCILANRLSAVPSWKILLIEAGDDENIDYDIPGVPTKDYRPILWNYRTERTGFSCLSRPGGSCEVRTGKVLGGSSVTNDMKYTRGSKVDYDGWHSAGALGSLDWKFANVIDFFKASEDNGDYDILLNSMYHSRGGEMHVQKFKYADKFIEMFTSAFTEMGLRSLDINTNVAEAVVNHQFAISNNTRLSTNSAFLKPVRHRKNLVVITGATVTKIVTDKQEKTVEGILYEIEKGKEHPAYAKREVILTGGAINNVKLLHMSGIGPKADLIKHNISVILDLPVGLNYQDQVTTGGLSFSLGEVIVSESTIINDFKNWFQSRNGPLASRGINQVSAFIQLYEGVNAPDVELALEGNFVRTDKFMLNNISVHISEEINFPLPYYNLVNIYPILLRPKSKGKVMLHKKNPKYGRPVIQANLLKETEDLVTLVDSIDIALQLLVTKEMKKAEIKLAPIDLFPCDRLRNREQWNCISRHYTKAMSNPIGTCQMGENKTISVVDYELKVHGLEGLRIADASVMPTHVRGGIFAPTMMIAEKASNIILKDWKENKGYYYNTR</sequence>
<feature type="transmembrane region" description="Helical" evidence="2">
    <location>
        <begin position="20"/>
        <end position="40"/>
    </location>
</feature>
<organism evidence="5 6">
    <name type="scientific">Galleria mellonella</name>
    <name type="common">Greater wax moth</name>
    <dbReference type="NCBI Taxonomy" id="7137"/>
    <lineage>
        <taxon>Eukaryota</taxon>
        <taxon>Metazoa</taxon>
        <taxon>Ecdysozoa</taxon>
        <taxon>Arthropoda</taxon>
        <taxon>Hexapoda</taxon>
        <taxon>Insecta</taxon>
        <taxon>Pterygota</taxon>
        <taxon>Neoptera</taxon>
        <taxon>Endopterygota</taxon>
        <taxon>Lepidoptera</taxon>
        <taxon>Glossata</taxon>
        <taxon>Ditrysia</taxon>
        <taxon>Pyraloidea</taxon>
        <taxon>Pyralidae</taxon>
        <taxon>Galleriinae</taxon>
        <taxon>Galleria</taxon>
    </lineage>
</organism>
<dbReference type="PANTHER" id="PTHR11552:SF154">
    <property type="entry name" value="FI04917P"/>
    <property type="match status" value="1"/>
</dbReference>
<dbReference type="Gene3D" id="3.50.50.60">
    <property type="entry name" value="FAD/NAD(P)-binding domain"/>
    <property type="match status" value="1"/>
</dbReference>
<dbReference type="Proteomes" id="UP001652740">
    <property type="component" value="Unplaced"/>
</dbReference>
<dbReference type="PIRSF" id="PIRSF000137">
    <property type="entry name" value="Alcohol_oxidase"/>
    <property type="match status" value="1"/>
</dbReference>
<feature type="domain" description="Glucose-methanol-choline oxidoreductase N-terminal" evidence="3">
    <location>
        <begin position="62"/>
        <end position="361"/>
    </location>
</feature>
<evidence type="ECO:0000313" key="5">
    <source>
        <dbReference type="Proteomes" id="UP001652740"/>
    </source>
</evidence>
<name>A0ABM3MWU6_GALME</name>
<dbReference type="Pfam" id="PF05199">
    <property type="entry name" value="GMC_oxred_C"/>
    <property type="match status" value="1"/>
</dbReference>
<dbReference type="PANTHER" id="PTHR11552">
    <property type="entry name" value="GLUCOSE-METHANOL-CHOLINE GMC OXIDOREDUCTASE"/>
    <property type="match status" value="1"/>
</dbReference>
<feature type="domain" description="Glucose-methanol-choline oxidoreductase C-terminal" evidence="4">
    <location>
        <begin position="464"/>
        <end position="603"/>
    </location>
</feature>
<dbReference type="RefSeq" id="XP_052755715.1">
    <property type="nucleotide sequence ID" value="XM_052899755.1"/>
</dbReference>
<reference evidence="6" key="1">
    <citation type="submission" date="2025-08" db="UniProtKB">
        <authorList>
            <consortium name="RefSeq"/>
        </authorList>
    </citation>
    <scope>IDENTIFICATION</scope>
    <source>
        <tissue evidence="6">Whole larvae</tissue>
    </source>
</reference>
<dbReference type="Pfam" id="PF00732">
    <property type="entry name" value="GMC_oxred_N"/>
    <property type="match status" value="1"/>
</dbReference>
<comment type="similarity">
    <text evidence="1">Belongs to the GMC oxidoreductase family.</text>
</comment>
<dbReference type="InterPro" id="IPR000172">
    <property type="entry name" value="GMC_OxRdtase_N"/>
</dbReference>
<dbReference type="InterPro" id="IPR007867">
    <property type="entry name" value="GMC_OxRtase_C"/>
</dbReference>
<proteinExistence type="inferred from homology"/>
<evidence type="ECO:0000313" key="6">
    <source>
        <dbReference type="RefSeq" id="XP_052755715.1"/>
    </source>
</evidence>
<dbReference type="GeneID" id="113515749"/>
<dbReference type="SUPFAM" id="SSF54373">
    <property type="entry name" value="FAD-linked reductases, C-terminal domain"/>
    <property type="match status" value="1"/>
</dbReference>
<keyword evidence="2" id="KW-0472">Membrane</keyword>
<evidence type="ECO:0000259" key="3">
    <source>
        <dbReference type="Pfam" id="PF00732"/>
    </source>
</evidence>
<dbReference type="InterPro" id="IPR012132">
    <property type="entry name" value="GMC_OxRdtase"/>
</dbReference>
<keyword evidence="5" id="KW-1185">Reference proteome</keyword>
<evidence type="ECO:0000256" key="2">
    <source>
        <dbReference type="SAM" id="Phobius"/>
    </source>
</evidence>
<accession>A0ABM3MWU6</accession>
<feature type="transmembrane region" description="Helical" evidence="2">
    <location>
        <begin position="61"/>
        <end position="80"/>
    </location>
</feature>
<evidence type="ECO:0000256" key="1">
    <source>
        <dbReference type="ARBA" id="ARBA00010790"/>
    </source>
</evidence>
<protein>
    <submittedName>
        <fullName evidence="6">Glucose dehydrogenase [FAD, quinone]-like isoform X1</fullName>
    </submittedName>
</protein>
<dbReference type="Gene3D" id="3.30.560.10">
    <property type="entry name" value="Glucose Oxidase, domain 3"/>
    <property type="match status" value="1"/>
</dbReference>
<keyword evidence="2" id="KW-1133">Transmembrane helix</keyword>
<dbReference type="SUPFAM" id="SSF51905">
    <property type="entry name" value="FAD/NAD(P)-binding domain"/>
    <property type="match status" value="1"/>
</dbReference>
<keyword evidence="2" id="KW-0812">Transmembrane</keyword>
<evidence type="ECO:0000259" key="4">
    <source>
        <dbReference type="Pfam" id="PF05199"/>
    </source>
</evidence>
<dbReference type="InterPro" id="IPR036188">
    <property type="entry name" value="FAD/NAD-bd_sf"/>
</dbReference>